<name>A0A9D1IJ15_9BURK</name>
<dbReference type="GO" id="GO:0006313">
    <property type="term" value="P:DNA transposition"/>
    <property type="evidence" value="ECO:0007669"/>
    <property type="project" value="InterPro"/>
</dbReference>
<dbReference type="PANTHER" id="PTHR33360">
    <property type="entry name" value="TRANSPOSASE FOR INSERTION SEQUENCE ELEMENT IS200"/>
    <property type="match status" value="1"/>
</dbReference>
<evidence type="ECO:0000313" key="2">
    <source>
        <dbReference type="EMBL" id="HIU37845.1"/>
    </source>
</evidence>
<dbReference type="AlphaFoldDB" id="A0A9D1IJ15"/>
<dbReference type="InterPro" id="IPR036515">
    <property type="entry name" value="Transposase_17_sf"/>
</dbReference>
<feature type="non-terminal residue" evidence="2">
    <location>
        <position position="64"/>
    </location>
</feature>
<dbReference type="GO" id="GO:0004803">
    <property type="term" value="F:transposase activity"/>
    <property type="evidence" value="ECO:0007669"/>
    <property type="project" value="InterPro"/>
</dbReference>
<dbReference type="Pfam" id="PF01797">
    <property type="entry name" value="Y1_Tnp"/>
    <property type="match status" value="1"/>
</dbReference>
<dbReference type="Gene3D" id="3.30.70.1290">
    <property type="entry name" value="Transposase IS200-like"/>
    <property type="match status" value="1"/>
</dbReference>
<sequence length="64" mass="7585">MLEVVFDRNCVYQTAYHAIWCPKYRKSILVGSIATETIRLIEMICQQRQWPVLSLEVQPDHIHL</sequence>
<dbReference type="InterPro" id="IPR002686">
    <property type="entry name" value="Transposase_17"/>
</dbReference>
<reference evidence="2" key="2">
    <citation type="journal article" date="2021" name="PeerJ">
        <title>Extensive microbial diversity within the chicken gut microbiome revealed by metagenomics and culture.</title>
        <authorList>
            <person name="Gilroy R."/>
            <person name="Ravi A."/>
            <person name="Getino M."/>
            <person name="Pursley I."/>
            <person name="Horton D.L."/>
            <person name="Alikhan N.F."/>
            <person name="Baker D."/>
            <person name="Gharbi K."/>
            <person name="Hall N."/>
            <person name="Watson M."/>
            <person name="Adriaenssens E.M."/>
            <person name="Foster-Nyarko E."/>
            <person name="Jarju S."/>
            <person name="Secka A."/>
            <person name="Antonio M."/>
            <person name="Oren A."/>
            <person name="Chaudhuri R.R."/>
            <person name="La Ragione R."/>
            <person name="Hildebrand F."/>
            <person name="Pallen M.J."/>
        </authorList>
    </citation>
    <scope>NUCLEOTIDE SEQUENCE</scope>
    <source>
        <strain evidence="2">7463</strain>
    </source>
</reference>
<gene>
    <name evidence="2" type="primary">tnpA</name>
    <name evidence="2" type="ORF">IAC56_06190</name>
</gene>
<dbReference type="GO" id="GO:0003677">
    <property type="term" value="F:DNA binding"/>
    <property type="evidence" value="ECO:0007669"/>
    <property type="project" value="InterPro"/>
</dbReference>
<dbReference type="PANTHER" id="PTHR33360:SF2">
    <property type="entry name" value="TRANSPOSASE FOR INSERTION SEQUENCE ELEMENT IS200"/>
    <property type="match status" value="1"/>
</dbReference>
<organism evidence="2 3">
    <name type="scientific">Candidatus Aphodousia faecigallinarum</name>
    <dbReference type="NCBI Taxonomy" id="2840677"/>
    <lineage>
        <taxon>Bacteria</taxon>
        <taxon>Pseudomonadati</taxon>
        <taxon>Pseudomonadota</taxon>
        <taxon>Betaproteobacteria</taxon>
        <taxon>Burkholderiales</taxon>
        <taxon>Sutterellaceae</taxon>
        <taxon>Sutterellaceae incertae sedis</taxon>
        <taxon>Candidatus Aphodousia</taxon>
    </lineage>
</organism>
<dbReference type="EMBL" id="DVMY01000095">
    <property type="protein sequence ID" value="HIU37845.1"/>
    <property type="molecule type" value="Genomic_DNA"/>
</dbReference>
<feature type="domain" description="Transposase IS200-like" evidence="1">
    <location>
        <begin position="10"/>
        <end position="64"/>
    </location>
</feature>
<evidence type="ECO:0000259" key="1">
    <source>
        <dbReference type="Pfam" id="PF01797"/>
    </source>
</evidence>
<accession>A0A9D1IJ15</accession>
<comment type="caution">
    <text evidence="2">The sequence shown here is derived from an EMBL/GenBank/DDBJ whole genome shotgun (WGS) entry which is preliminary data.</text>
</comment>
<evidence type="ECO:0000313" key="3">
    <source>
        <dbReference type="Proteomes" id="UP000824083"/>
    </source>
</evidence>
<dbReference type="SUPFAM" id="SSF143422">
    <property type="entry name" value="Transposase IS200-like"/>
    <property type="match status" value="1"/>
</dbReference>
<reference evidence="2" key="1">
    <citation type="submission" date="2020-10" db="EMBL/GenBank/DDBJ databases">
        <authorList>
            <person name="Gilroy R."/>
        </authorList>
    </citation>
    <scope>NUCLEOTIDE SEQUENCE</scope>
    <source>
        <strain evidence="2">7463</strain>
    </source>
</reference>
<protein>
    <submittedName>
        <fullName evidence="2">IS200/IS605 family transposase</fullName>
    </submittedName>
</protein>
<dbReference type="Proteomes" id="UP000824083">
    <property type="component" value="Unassembled WGS sequence"/>
</dbReference>
<dbReference type="NCBIfam" id="NF033573">
    <property type="entry name" value="transpos_IS200"/>
    <property type="match status" value="1"/>
</dbReference>
<proteinExistence type="predicted"/>